<dbReference type="PROSITE" id="PS51257">
    <property type="entry name" value="PROKAR_LIPOPROTEIN"/>
    <property type="match status" value="1"/>
</dbReference>
<accession>A0A7X0VX34</accession>
<keyword evidence="3" id="KW-1185">Reference proteome</keyword>
<evidence type="ECO:0000313" key="3">
    <source>
        <dbReference type="Proteomes" id="UP000564644"/>
    </source>
</evidence>
<evidence type="ECO:0000256" key="1">
    <source>
        <dbReference type="SAM" id="SignalP"/>
    </source>
</evidence>
<gene>
    <name evidence="2" type="ORF">H7C18_22050</name>
</gene>
<name>A0A7X0VX34_9BACL</name>
<sequence length="254" mass="27569">MSRRLWAALLALGCAAALAGCAAGSKAEVTRPIGGYYPAQIQDANRVELLSADGNRVTVTDSGDIARRLGTIGRIMATTDSDPKDHSGSLYSATVYAGDSRLFGLTPTRVGTTPIKANDSLAEALDGWFRDYAQPDKLAVKRLDPLHQTELGFEKTIDDKGKVQEIYGKLSDLPPFPRQPISCPADNGVQYELDFRYGTTTVSSALVSATGCRQVQIKDQRYWAMEPKGNGFRSLLEKALGLSESQFRVDFASR</sequence>
<evidence type="ECO:0000313" key="2">
    <source>
        <dbReference type="EMBL" id="MBB6733611.1"/>
    </source>
</evidence>
<feature type="signal peptide" evidence="1">
    <location>
        <begin position="1"/>
        <end position="19"/>
    </location>
</feature>
<comment type="caution">
    <text evidence="2">The sequence shown here is derived from an EMBL/GenBank/DDBJ whole genome shotgun (WGS) entry which is preliminary data.</text>
</comment>
<feature type="chain" id="PRO_5038787782" description="Lipoprotein" evidence="1">
    <location>
        <begin position="20"/>
        <end position="254"/>
    </location>
</feature>
<reference evidence="2 3" key="1">
    <citation type="submission" date="2020-08" db="EMBL/GenBank/DDBJ databases">
        <title>Cohnella phylogeny.</title>
        <authorList>
            <person name="Dunlap C."/>
        </authorList>
    </citation>
    <scope>NUCLEOTIDE SEQUENCE [LARGE SCALE GENOMIC DNA]</scope>
    <source>
        <strain evidence="2 3">CBP 2801</strain>
    </source>
</reference>
<proteinExistence type="predicted"/>
<dbReference type="EMBL" id="JACJVO010000028">
    <property type="protein sequence ID" value="MBB6733611.1"/>
    <property type="molecule type" value="Genomic_DNA"/>
</dbReference>
<protein>
    <recommendedName>
        <fullName evidence="4">Lipoprotein</fullName>
    </recommendedName>
</protein>
<dbReference type="Proteomes" id="UP000564644">
    <property type="component" value="Unassembled WGS sequence"/>
</dbReference>
<dbReference type="AlphaFoldDB" id="A0A7X0VX34"/>
<evidence type="ECO:0008006" key="4">
    <source>
        <dbReference type="Google" id="ProtNLM"/>
    </source>
</evidence>
<organism evidence="2 3">
    <name type="scientific">Cohnella zeiphila</name>
    <dbReference type="NCBI Taxonomy" id="2761120"/>
    <lineage>
        <taxon>Bacteria</taxon>
        <taxon>Bacillati</taxon>
        <taxon>Bacillota</taxon>
        <taxon>Bacilli</taxon>
        <taxon>Bacillales</taxon>
        <taxon>Paenibacillaceae</taxon>
        <taxon>Cohnella</taxon>
    </lineage>
</organism>
<dbReference type="RefSeq" id="WP_185131271.1">
    <property type="nucleotide sequence ID" value="NZ_JACJVO010000028.1"/>
</dbReference>
<keyword evidence="1" id="KW-0732">Signal</keyword>